<feature type="transmembrane region" description="Helical" evidence="1">
    <location>
        <begin position="136"/>
        <end position="157"/>
    </location>
</feature>
<keyword evidence="3" id="KW-1185">Reference proteome</keyword>
<accession>A0A919IBW5</accession>
<comment type="caution">
    <text evidence="2">The sequence shown here is derived from an EMBL/GenBank/DDBJ whole genome shotgun (WGS) entry which is preliminary data.</text>
</comment>
<dbReference type="Proteomes" id="UP000619479">
    <property type="component" value="Unassembled WGS sequence"/>
</dbReference>
<proteinExistence type="predicted"/>
<gene>
    <name evidence="2" type="ORF">Acy02nite_05030</name>
</gene>
<dbReference type="EMBL" id="BOMH01000002">
    <property type="protein sequence ID" value="GID62622.1"/>
    <property type="molecule type" value="Genomic_DNA"/>
</dbReference>
<name>A0A919IBW5_9ACTN</name>
<organism evidence="2 3">
    <name type="scientific">Actinoplanes cyaneus</name>
    <dbReference type="NCBI Taxonomy" id="52696"/>
    <lineage>
        <taxon>Bacteria</taxon>
        <taxon>Bacillati</taxon>
        <taxon>Actinomycetota</taxon>
        <taxon>Actinomycetes</taxon>
        <taxon>Micromonosporales</taxon>
        <taxon>Micromonosporaceae</taxon>
        <taxon>Actinoplanes</taxon>
    </lineage>
</organism>
<protein>
    <submittedName>
        <fullName evidence="2">ABC transporter permease</fullName>
    </submittedName>
</protein>
<evidence type="ECO:0000313" key="2">
    <source>
        <dbReference type="EMBL" id="GID62622.1"/>
    </source>
</evidence>
<sequence>MIRSEWIKMRSLRSPVWCLITLLGVTVLFGWMIATAQARQWDGAQPWDPVRAGLTGVIVAQIAAAVFGVLAFTTESLRVTVAAAPRRARMLAAKALLVAGFVLVTGVVAALFAFLAGQAAIAGQGVPHASLGDPGALRAVAGAGLYLSAAGLLGLAAGVLTRSTAAAVTSVIVGGLLVPVFANAMPEVLARFVIGYWPTAAGLRILATTRDPAMLDPWPGFAVLAAATGALLVAAFVTFRRRDI</sequence>
<feature type="transmembrane region" description="Helical" evidence="1">
    <location>
        <begin position="95"/>
        <end position="116"/>
    </location>
</feature>
<keyword evidence="1" id="KW-0472">Membrane</keyword>
<reference evidence="2" key="1">
    <citation type="submission" date="2021-01" db="EMBL/GenBank/DDBJ databases">
        <title>Whole genome shotgun sequence of Actinoplanes cyaneus NBRC 14990.</title>
        <authorList>
            <person name="Komaki H."/>
            <person name="Tamura T."/>
        </authorList>
    </citation>
    <scope>NUCLEOTIDE SEQUENCE</scope>
    <source>
        <strain evidence="2">NBRC 14990</strain>
    </source>
</reference>
<keyword evidence="1" id="KW-1133">Transmembrane helix</keyword>
<dbReference type="RefSeq" id="WP_203738089.1">
    <property type="nucleotide sequence ID" value="NZ_BAAAUC010000029.1"/>
</dbReference>
<evidence type="ECO:0000313" key="3">
    <source>
        <dbReference type="Proteomes" id="UP000619479"/>
    </source>
</evidence>
<feature type="transmembrane region" description="Helical" evidence="1">
    <location>
        <begin position="54"/>
        <end position="74"/>
    </location>
</feature>
<evidence type="ECO:0000256" key="1">
    <source>
        <dbReference type="SAM" id="Phobius"/>
    </source>
</evidence>
<dbReference type="AlphaFoldDB" id="A0A919IBW5"/>
<feature type="transmembrane region" description="Helical" evidence="1">
    <location>
        <begin position="218"/>
        <end position="239"/>
    </location>
</feature>
<keyword evidence="1" id="KW-0812">Transmembrane</keyword>